<protein>
    <submittedName>
        <fullName evidence="2">Uncharacterized protein</fullName>
    </submittedName>
</protein>
<feature type="non-terminal residue" evidence="2">
    <location>
        <position position="1"/>
    </location>
</feature>
<accession>A0A392VU77</accession>
<name>A0A392VU77_9FABA</name>
<keyword evidence="1" id="KW-0472">Membrane</keyword>
<feature type="transmembrane region" description="Helical" evidence="1">
    <location>
        <begin position="12"/>
        <end position="36"/>
    </location>
</feature>
<sequence length="52" mass="5928">EFLEVEVEILVVVGVVFHVLSVIVVEVVVDVLVVVVESQRMVYLHERKLVQL</sequence>
<keyword evidence="1" id="KW-0812">Transmembrane</keyword>
<evidence type="ECO:0000313" key="2">
    <source>
        <dbReference type="EMBL" id="MCI91954.1"/>
    </source>
</evidence>
<reference evidence="2 3" key="1">
    <citation type="journal article" date="2018" name="Front. Plant Sci.">
        <title>Red Clover (Trifolium pratense) and Zigzag Clover (T. medium) - A Picture of Genomic Similarities and Differences.</title>
        <authorList>
            <person name="Dluhosova J."/>
            <person name="Istvanek J."/>
            <person name="Nedelnik J."/>
            <person name="Repkova J."/>
        </authorList>
    </citation>
    <scope>NUCLEOTIDE SEQUENCE [LARGE SCALE GENOMIC DNA]</scope>
    <source>
        <strain evidence="3">cv. 10/8</strain>
        <tissue evidence="2">Leaf</tissue>
    </source>
</reference>
<proteinExistence type="predicted"/>
<evidence type="ECO:0000313" key="3">
    <source>
        <dbReference type="Proteomes" id="UP000265520"/>
    </source>
</evidence>
<evidence type="ECO:0000256" key="1">
    <source>
        <dbReference type="SAM" id="Phobius"/>
    </source>
</evidence>
<dbReference type="Proteomes" id="UP000265520">
    <property type="component" value="Unassembled WGS sequence"/>
</dbReference>
<organism evidence="2 3">
    <name type="scientific">Trifolium medium</name>
    <dbReference type="NCBI Taxonomy" id="97028"/>
    <lineage>
        <taxon>Eukaryota</taxon>
        <taxon>Viridiplantae</taxon>
        <taxon>Streptophyta</taxon>
        <taxon>Embryophyta</taxon>
        <taxon>Tracheophyta</taxon>
        <taxon>Spermatophyta</taxon>
        <taxon>Magnoliopsida</taxon>
        <taxon>eudicotyledons</taxon>
        <taxon>Gunneridae</taxon>
        <taxon>Pentapetalae</taxon>
        <taxon>rosids</taxon>
        <taxon>fabids</taxon>
        <taxon>Fabales</taxon>
        <taxon>Fabaceae</taxon>
        <taxon>Papilionoideae</taxon>
        <taxon>50 kb inversion clade</taxon>
        <taxon>NPAAA clade</taxon>
        <taxon>Hologalegina</taxon>
        <taxon>IRL clade</taxon>
        <taxon>Trifolieae</taxon>
        <taxon>Trifolium</taxon>
    </lineage>
</organism>
<dbReference type="EMBL" id="LXQA011286822">
    <property type="protein sequence ID" value="MCI91954.1"/>
    <property type="molecule type" value="Genomic_DNA"/>
</dbReference>
<keyword evidence="1" id="KW-1133">Transmembrane helix</keyword>
<dbReference type="AlphaFoldDB" id="A0A392VU77"/>
<comment type="caution">
    <text evidence="2">The sequence shown here is derived from an EMBL/GenBank/DDBJ whole genome shotgun (WGS) entry which is preliminary data.</text>
</comment>
<keyword evidence="3" id="KW-1185">Reference proteome</keyword>